<sequence length="161" mass="18950">MAKDVTPDHLKIANHNFATETQEEVAKIIDEEWDPDTTLKDLHKAHEGKNRSESMFGKVYKRYMAIDDDKQFNDGLNDPRTIQEIKKDHGKVKTYIDDRYKGRITKDDYRPYLPADELEPRDLSESEPEPDEPMVSMEQYRTMMQEMYRQGFQDGKDANQS</sequence>
<proteinExistence type="predicted"/>
<evidence type="ECO:0000256" key="1">
    <source>
        <dbReference type="SAM" id="MobiDB-lite"/>
    </source>
</evidence>
<evidence type="ECO:0000313" key="3">
    <source>
        <dbReference type="Proteomes" id="UP000011648"/>
    </source>
</evidence>
<dbReference type="PATRIC" id="fig|1230458.4.peg.2101"/>
<name>L9ZZE2_9EURY</name>
<comment type="caution">
    <text evidence="2">The sequence shown here is derived from an EMBL/GenBank/DDBJ whole genome shotgun (WGS) entry which is preliminary data.</text>
</comment>
<organism evidence="2 3">
    <name type="scientific">Natrialba taiwanensis DSM 12281</name>
    <dbReference type="NCBI Taxonomy" id="1230458"/>
    <lineage>
        <taxon>Archaea</taxon>
        <taxon>Methanobacteriati</taxon>
        <taxon>Methanobacteriota</taxon>
        <taxon>Stenosarchaea group</taxon>
        <taxon>Halobacteria</taxon>
        <taxon>Halobacteriales</taxon>
        <taxon>Natrialbaceae</taxon>
        <taxon>Natrialba</taxon>
    </lineage>
</organism>
<accession>L9ZZE2</accession>
<dbReference type="OrthoDB" id="385762at2157"/>
<dbReference type="RefSeq" id="WP_006825843.1">
    <property type="nucleotide sequence ID" value="NZ_AOIL01000037.1"/>
</dbReference>
<protein>
    <submittedName>
        <fullName evidence="2">Uncharacterized protein</fullName>
    </submittedName>
</protein>
<keyword evidence="3" id="KW-1185">Reference proteome</keyword>
<evidence type="ECO:0000313" key="2">
    <source>
        <dbReference type="EMBL" id="ELY91441.1"/>
    </source>
</evidence>
<reference evidence="2 3" key="1">
    <citation type="journal article" date="2014" name="PLoS Genet.">
        <title>Phylogenetically driven sequencing of extremely halophilic archaea reveals strategies for static and dynamic osmo-response.</title>
        <authorList>
            <person name="Becker E.A."/>
            <person name="Seitzer P.M."/>
            <person name="Tritt A."/>
            <person name="Larsen D."/>
            <person name="Krusor M."/>
            <person name="Yao A.I."/>
            <person name="Wu D."/>
            <person name="Madern D."/>
            <person name="Eisen J.A."/>
            <person name="Darling A.E."/>
            <person name="Facciotti M.T."/>
        </authorList>
    </citation>
    <scope>NUCLEOTIDE SEQUENCE [LARGE SCALE GENOMIC DNA]</scope>
    <source>
        <strain evidence="2 3">DSM 12281</strain>
    </source>
</reference>
<feature type="region of interest" description="Disordered" evidence="1">
    <location>
        <begin position="106"/>
        <end position="161"/>
    </location>
</feature>
<gene>
    <name evidence="2" type="ORF">C484_10451</name>
</gene>
<dbReference type="AlphaFoldDB" id="L9ZZE2"/>
<dbReference type="Proteomes" id="UP000011648">
    <property type="component" value="Unassembled WGS sequence"/>
</dbReference>
<dbReference type="EMBL" id="AOIL01000037">
    <property type="protein sequence ID" value="ELY91441.1"/>
    <property type="molecule type" value="Genomic_DNA"/>
</dbReference>